<keyword evidence="7" id="KW-0645">Protease</keyword>
<dbReference type="CDD" id="cd01085">
    <property type="entry name" value="APP"/>
    <property type="match status" value="1"/>
</dbReference>
<dbReference type="SUPFAM" id="SSF55920">
    <property type="entry name" value="Creatinase/aminopeptidase"/>
    <property type="match status" value="1"/>
</dbReference>
<evidence type="ECO:0000259" key="5">
    <source>
        <dbReference type="Pfam" id="PF01321"/>
    </source>
</evidence>
<dbReference type="Pfam" id="PF01321">
    <property type="entry name" value="Creatinase_N"/>
    <property type="match status" value="1"/>
</dbReference>
<evidence type="ECO:0000256" key="3">
    <source>
        <dbReference type="ARBA" id="ARBA00022801"/>
    </source>
</evidence>
<proteinExistence type="inferred from homology"/>
<dbReference type="InterPro" id="IPR000994">
    <property type="entry name" value="Pept_M24"/>
</dbReference>
<evidence type="ECO:0000313" key="7">
    <source>
        <dbReference type="EMBL" id="RRS03051.1"/>
    </source>
</evidence>
<dbReference type="InterPro" id="IPR029149">
    <property type="entry name" value="Creatin/AminoP/Spt16_N"/>
</dbReference>
<feature type="domain" description="Peptidase M24" evidence="4">
    <location>
        <begin position="327"/>
        <end position="545"/>
    </location>
</feature>
<dbReference type="PANTHER" id="PTHR43763:SF6">
    <property type="entry name" value="XAA-PRO AMINOPEPTIDASE 1"/>
    <property type="match status" value="1"/>
</dbReference>
<feature type="domain" description="Peptidase M24 C-terminal" evidence="6">
    <location>
        <begin position="566"/>
        <end position="625"/>
    </location>
</feature>
<comment type="similarity">
    <text evidence="1">Belongs to the peptidase M24B family.</text>
</comment>
<comment type="caution">
    <text evidence="7">The sequence shown here is derived from an EMBL/GenBank/DDBJ whole genome shotgun (WGS) entry which is preliminary data.</text>
</comment>
<gene>
    <name evidence="7" type="ORF">EIP75_17150</name>
</gene>
<accession>A0A426V899</accession>
<dbReference type="SUPFAM" id="SSF53092">
    <property type="entry name" value="Creatinase/prolidase N-terminal domain"/>
    <property type="match status" value="1"/>
</dbReference>
<reference evidence="7 8" key="1">
    <citation type="submission" date="2018-12" db="EMBL/GenBank/DDBJ databases">
        <title>The whole draft genome of Aquabacterium sp. SJQ9.</title>
        <authorList>
            <person name="Sun L."/>
            <person name="Gao X."/>
            <person name="Chen W."/>
            <person name="Huang K."/>
        </authorList>
    </citation>
    <scope>NUCLEOTIDE SEQUENCE [LARGE SCALE GENOMIC DNA]</scope>
    <source>
        <strain evidence="7 8">SJQ9</strain>
    </source>
</reference>
<dbReference type="RefSeq" id="WP_125244514.1">
    <property type="nucleotide sequence ID" value="NZ_RSED01000015.1"/>
</dbReference>
<feature type="domain" description="Creatinase N-terminal" evidence="5">
    <location>
        <begin position="17"/>
        <end position="146"/>
    </location>
</feature>
<keyword evidence="8" id="KW-1185">Reference proteome</keyword>
<keyword evidence="7" id="KW-0031">Aminopeptidase</keyword>
<dbReference type="Pfam" id="PF16188">
    <property type="entry name" value="Peptidase_M24_C"/>
    <property type="match status" value="1"/>
</dbReference>
<dbReference type="EMBL" id="RSED01000015">
    <property type="protein sequence ID" value="RRS03051.1"/>
    <property type="molecule type" value="Genomic_DNA"/>
</dbReference>
<dbReference type="InterPro" id="IPR000587">
    <property type="entry name" value="Creatinase_N"/>
</dbReference>
<keyword evidence="3" id="KW-0378">Hydrolase</keyword>
<name>A0A426V899_9BURK</name>
<evidence type="ECO:0000259" key="4">
    <source>
        <dbReference type="Pfam" id="PF00557"/>
    </source>
</evidence>
<sequence length="625" mass="67323">MTSTIPASAALQDTPSRLSAVRGALIARHVHAVLVPSSDPHLSEYLPERWQGRSWLSGFTGSSGTLLVAGPRAALFTDSRYWEQAEAELAGTGVDLVKLDGPATPAYVQWLKDLALDTPADGVFTLAVDGQVMGLAQTQGLQDALKADGWTLRTDLDVLDAVWPGRPGLPDAAVFEHLPPHAATSRADKLALLRKAMADKGASHHWIATVDDLAWALNLRGADVDYNPVFLGHLLLGLDSATLFVADGKIDAPLRERLANDGVAVQTYALALDALAALRAGSVLLIDPKRVTWGLRQAVPEGVRVVESINPSTLAKSRKTPDEAGFVRQAMERDGAAMCAFYAWFDQALGREHISELTIDERLTAERRKQPEFVSLSFPTIAGFNANGALPHYRATPGAYAVLSTPEGLTAEGLLLIDSGAQYLGGTTDITRVWAIGTPSAEQKRDYTLVLKGTLALSRTRFPRGTLAPMLDAIARAPLWAEGLDFGHGTGHGVGYFLNVHEGPQSISKAVPDANMAMHAGMITSIEPGLYRPGQWGIRIENLVLNVPVPPSVPDAAPGAPEHGHYLAFETLSLCPIDTRCVDMALMRPDEIQWLNDYHAEVLRRLGPLVTGDVLAWLQERTRPI</sequence>
<evidence type="ECO:0000256" key="1">
    <source>
        <dbReference type="ARBA" id="ARBA00008766"/>
    </source>
</evidence>
<dbReference type="OrthoDB" id="9806388at2"/>
<dbReference type="Gene3D" id="3.90.230.10">
    <property type="entry name" value="Creatinase/methionine aminopeptidase superfamily"/>
    <property type="match status" value="1"/>
</dbReference>
<dbReference type="GO" id="GO:0046872">
    <property type="term" value="F:metal ion binding"/>
    <property type="evidence" value="ECO:0007669"/>
    <property type="project" value="UniProtKB-KW"/>
</dbReference>
<dbReference type="InterPro" id="IPR033740">
    <property type="entry name" value="Pept_M24B"/>
</dbReference>
<dbReference type="Proteomes" id="UP000269265">
    <property type="component" value="Unassembled WGS sequence"/>
</dbReference>
<dbReference type="InterPro" id="IPR050422">
    <property type="entry name" value="X-Pro_aminopeptidase_P"/>
</dbReference>
<dbReference type="InterPro" id="IPR036005">
    <property type="entry name" value="Creatinase/aminopeptidase-like"/>
</dbReference>
<keyword evidence="2" id="KW-0479">Metal-binding</keyword>
<protein>
    <submittedName>
        <fullName evidence="7">Aminopeptidase P family protein</fullName>
    </submittedName>
</protein>
<dbReference type="InterPro" id="IPR032416">
    <property type="entry name" value="Peptidase_M24_C"/>
</dbReference>
<evidence type="ECO:0000313" key="8">
    <source>
        <dbReference type="Proteomes" id="UP000269265"/>
    </source>
</evidence>
<dbReference type="Gene3D" id="3.40.350.10">
    <property type="entry name" value="Creatinase/prolidase N-terminal domain"/>
    <property type="match status" value="2"/>
</dbReference>
<evidence type="ECO:0000259" key="6">
    <source>
        <dbReference type="Pfam" id="PF16188"/>
    </source>
</evidence>
<dbReference type="Pfam" id="PF16189">
    <property type="entry name" value="Creatinase_N_2"/>
    <property type="match status" value="1"/>
</dbReference>
<organism evidence="7 8">
    <name type="scientific">Aquabacterium soli</name>
    <dbReference type="NCBI Taxonomy" id="2493092"/>
    <lineage>
        <taxon>Bacteria</taxon>
        <taxon>Pseudomonadati</taxon>
        <taxon>Pseudomonadota</taxon>
        <taxon>Betaproteobacteria</taxon>
        <taxon>Burkholderiales</taxon>
        <taxon>Aquabacterium</taxon>
    </lineage>
</organism>
<evidence type="ECO:0000256" key="2">
    <source>
        <dbReference type="ARBA" id="ARBA00022723"/>
    </source>
</evidence>
<dbReference type="PANTHER" id="PTHR43763">
    <property type="entry name" value="XAA-PRO AMINOPEPTIDASE 1"/>
    <property type="match status" value="1"/>
</dbReference>
<dbReference type="AlphaFoldDB" id="A0A426V899"/>
<dbReference type="Pfam" id="PF00557">
    <property type="entry name" value="Peptidase_M24"/>
    <property type="match status" value="1"/>
</dbReference>
<dbReference type="FunFam" id="3.90.230.10:FF:000009">
    <property type="entry name" value="xaa-Pro aminopeptidase 2"/>
    <property type="match status" value="1"/>
</dbReference>
<dbReference type="GO" id="GO:0005737">
    <property type="term" value="C:cytoplasm"/>
    <property type="evidence" value="ECO:0007669"/>
    <property type="project" value="UniProtKB-ARBA"/>
</dbReference>
<dbReference type="GO" id="GO:0070006">
    <property type="term" value="F:metalloaminopeptidase activity"/>
    <property type="evidence" value="ECO:0007669"/>
    <property type="project" value="InterPro"/>
</dbReference>